<dbReference type="Pfam" id="PF12937">
    <property type="entry name" value="F-box-like"/>
    <property type="match status" value="1"/>
</dbReference>
<evidence type="ECO:0000313" key="3">
    <source>
        <dbReference type="Proteomes" id="UP001341840"/>
    </source>
</evidence>
<comment type="caution">
    <text evidence="2">The sequence shown here is derived from an EMBL/GenBank/DDBJ whole genome shotgun (WGS) entry which is preliminary data.</text>
</comment>
<dbReference type="InterPro" id="IPR001810">
    <property type="entry name" value="F-box_dom"/>
</dbReference>
<dbReference type="Gene3D" id="3.80.10.10">
    <property type="entry name" value="Ribonuclease Inhibitor"/>
    <property type="match status" value="1"/>
</dbReference>
<dbReference type="SMART" id="SM00256">
    <property type="entry name" value="FBOX"/>
    <property type="match status" value="1"/>
</dbReference>
<dbReference type="InterPro" id="IPR001611">
    <property type="entry name" value="Leu-rich_rpt"/>
</dbReference>
<accession>A0ABU6VAA6</accession>
<name>A0ABU6VAA6_9FABA</name>
<dbReference type="PANTHER" id="PTHR38926">
    <property type="entry name" value="F-BOX DOMAIN CONTAINING PROTEIN, EXPRESSED"/>
    <property type="match status" value="1"/>
</dbReference>
<dbReference type="InterPro" id="IPR032675">
    <property type="entry name" value="LRR_dom_sf"/>
</dbReference>
<dbReference type="InterPro" id="IPR036047">
    <property type="entry name" value="F-box-like_dom_sf"/>
</dbReference>
<evidence type="ECO:0000313" key="2">
    <source>
        <dbReference type="EMBL" id="MED6169121.1"/>
    </source>
</evidence>
<dbReference type="PROSITE" id="PS50181">
    <property type="entry name" value="FBOX"/>
    <property type="match status" value="1"/>
</dbReference>
<gene>
    <name evidence="2" type="ORF">PIB30_018460</name>
</gene>
<protein>
    <recommendedName>
        <fullName evidence="1">F-box domain-containing protein</fullName>
    </recommendedName>
</protein>
<dbReference type="SUPFAM" id="SSF52047">
    <property type="entry name" value="RNI-like"/>
    <property type="match status" value="1"/>
</dbReference>
<keyword evidence="3" id="KW-1185">Reference proteome</keyword>
<organism evidence="2 3">
    <name type="scientific">Stylosanthes scabra</name>
    <dbReference type="NCBI Taxonomy" id="79078"/>
    <lineage>
        <taxon>Eukaryota</taxon>
        <taxon>Viridiplantae</taxon>
        <taxon>Streptophyta</taxon>
        <taxon>Embryophyta</taxon>
        <taxon>Tracheophyta</taxon>
        <taxon>Spermatophyta</taxon>
        <taxon>Magnoliopsida</taxon>
        <taxon>eudicotyledons</taxon>
        <taxon>Gunneridae</taxon>
        <taxon>Pentapetalae</taxon>
        <taxon>rosids</taxon>
        <taxon>fabids</taxon>
        <taxon>Fabales</taxon>
        <taxon>Fabaceae</taxon>
        <taxon>Papilionoideae</taxon>
        <taxon>50 kb inversion clade</taxon>
        <taxon>dalbergioids sensu lato</taxon>
        <taxon>Dalbergieae</taxon>
        <taxon>Pterocarpus clade</taxon>
        <taxon>Stylosanthes</taxon>
    </lineage>
</organism>
<sequence>MDFKFIIAELRKRTVVTKQELKNELSNWSDLPADLTLMILARLSTFDILTSVQQVCRQWRIICKDSSLWHTINMTDVGIPKFVDYNLGMICRHAVYRGCFHLVELSIEYFGTNDLLKFIIDSGCRQLRRFRLIQCFHYVNDRGLYLMTQWLPFLEELEITLCRYVSGYIFYVIGRNCPLLKSLKFNQEQLYYRTVNNSDAYAIAQSMPNLTHLQIVGNRLDNNGLRAILDGCPRLESLDLRECKYVKLEKLEVKCDELIKNVKEPNAPLDGYKFGGYIGMIMKKHATRQ</sequence>
<proteinExistence type="predicted"/>
<dbReference type="SUPFAM" id="SSF81383">
    <property type="entry name" value="F-box domain"/>
    <property type="match status" value="1"/>
</dbReference>
<dbReference type="Pfam" id="PF13516">
    <property type="entry name" value="LRR_6"/>
    <property type="match status" value="1"/>
</dbReference>
<reference evidence="2 3" key="1">
    <citation type="journal article" date="2023" name="Plants (Basel)">
        <title>Bridging the Gap: Combining Genomics and Transcriptomics Approaches to Understand Stylosanthes scabra, an Orphan Legume from the Brazilian Caatinga.</title>
        <authorList>
            <person name="Ferreira-Neto J.R.C."/>
            <person name="da Silva M.D."/>
            <person name="Binneck E."/>
            <person name="de Melo N.F."/>
            <person name="da Silva R.H."/>
            <person name="de Melo A.L.T.M."/>
            <person name="Pandolfi V."/>
            <person name="Bustamante F.O."/>
            <person name="Brasileiro-Vidal A.C."/>
            <person name="Benko-Iseppon A.M."/>
        </authorList>
    </citation>
    <scope>NUCLEOTIDE SEQUENCE [LARGE SCALE GENOMIC DNA]</scope>
    <source>
        <tissue evidence="2">Leaves</tissue>
    </source>
</reference>
<dbReference type="EMBL" id="JASCZI010151090">
    <property type="protein sequence ID" value="MED6169121.1"/>
    <property type="molecule type" value="Genomic_DNA"/>
</dbReference>
<dbReference type="PANTHER" id="PTHR38926:SF2">
    <property type="entry name" value="F-BOX_LRR-REPEAT PROTEIN 21-RELATED"/>
    <property type="match status" value="1"/>
</dbReference>
<dbReference type="Proteomes" id="UP001341840">
    <property type="component" value="Unassembled WGS sequence"/>
</dbReference>
<dbReference type="CDD" id="cd22164">
    <property type="entry name" value="F-box_AtSKIP19-like"/>
    <property type="match status" value="1"/>
</dbReference>
<evidence type="ECO:0000259" key="1">
    <source>
        <dbReference type="PROSITE" id="PS50181"/>
    </source>
</evidence>
<feature type="domain" description="F-box" evidence="1">
    <location>
        <begin position="25"/>
        <end position="72"/>
    </location>
</feature>